<dbReference type="RefSeq" id="XP_007914076.1">
    <property type="nucleotide sequence ID" value="XM_007915885.1"/>
</dbReference>
<evidence type="ECO:0000313" key="3">
    <source>
        <dbReference type="Proteomes" id="UP000014074"/>
    </source>
</evidence>
<feature type="compositionally biased region" description="Basic and acidic residues" evidence="1">
    <location>
        <begin position="213"/>
        <end position="233"/>
    </location>
</feature>
<evidence type="ECO:0000313" key="2">
    <source>
        <dbReference type="EMBL" id="EOO01098.1"/>
    </source>
</evidence>
<proteinExistence type="predicted"/>
<feature type="compositionally biased region" description="Basic residues" evidence="1">
    <location>
        <begin position="252"/>
        <end position="264"/>
    </location>
</feature>
<evidence type="ECO:0000256" key="1">
    <source>
        <dbReference type="SAM" id="MobiDB-lite"/>
    </source>
</evidence>
<protein>
    <submittedName>
        <fullName evidence="2">Uncharacterized protein</fullName>
    </submittedName>
</protein>
<dbReference type="HOGENOM" id="CLU_1054427_0_0_1"/>
<dbReference type="Proteomes" id="UP000014074">
    <property type="component" value="Unassembled WGS sequence"/>
</dbReference>
<dbReference type="KEGG" id="tmn:UCRPA7_3436"/>
<dbReference type="AlphaFoldDB" id="R8BNX2"/>
<gene>
    <name evidence="2" type="ORF">UCRPA7_3436</name>
</gene>
<accession>R8BNX2</accession>
<sequence>MTTMELFDWEDLTHYRMLCVLAENVYTIFLDAHKYKNLNIDPVWKDHKWTGLCTHASFSESIREAMSKEYIKAKNSERCREWRDGREKLLAEKREWGQKNSERLRALASARYYANRDAINEERRQQWAAMTVEGMYIVPISALKANINAEREELYVKRHDKYEQQKLDRSPEEAAAHLAHAIELQTARRANWTPEQRESHNTAARIRQQVKVENMDPAEKQAFKAHKREVERARLKRHREQLSPEELEAERKVRRMKRRKGANA</sequence>
<name>R8BNX2_PHAM7</name>
<dbReference type="GeneID" id="19323785"/>
<reference evidence="3" key="1">
    <citation type="journal article" date="2013" name="Genome Announc.">
        <title>Draft genome sequence of the ascomycete Phaeoacremonium aleophilum strain UCR-PA7, a causal agent of the esca disease complex in grapevines.</title>
        <authorList>
            <person name="Blanco-Ulate B."/>
            <person name="Rolshausen P."/>
            <person name="Cantu D."/>
        </authorList>
    </citation>
    <scope>NUCLEOTIDE SEQUENCE [LARGE SCALE GENOMIC DNA]</scope>
    <source>
        <strain evidence="3">UCR-PA7</strain>
    </source>
</reference>
<keyword evidence="3" id="KW-1185">Reference proteome</keyword>
<dbReference type="EMBL" id="KB933041">
    <property type="protein sequence ID" value="EOO01098.1"/>
    <property type="molecule type" value="Genomic_DNA"/>
</dbReference>
<feature type="region of interest" description="Disordered" evidence="1">
    <location>
        <begin position="211"/>
        <end position="264"/>
    </location>
</feature>
<organism evidence="2 3">
    <name type="scientific">Phaeoacremonium minimum (strain UCR-PA7)</name>
    <name type="common">Esca disease fungus</name>
    <name type="synonym">Togninia minima</name>
    <dbReference type="NCBI Taxonomy" id="1286976"/>
    <lineage>
        <taxon>Eukaryota</taxon>
        <taxon>Fungi</taxon>
        <taxon>Dikarya</taxon>
        <taxon>Ascomycota</taxon>
        <taxon>Pezizomycotina</taxon>
        <taxon>Sordariomycetes</taxon>
        <taxon>Sordariomycetidae</taxon>
        <taxon>Togniniales</taxon>
        <taxon>Togniniaceae</taxon>
        <taxon>Phaeoacremonium</taxon>
    </lineage>
</organism>